<proteinExistence type="predicted"/>
<dbReference type="GO" id="GO:0005886">
    <property type="term" value="C:plasma membrane"/>
    <property type="evidence" value="ECO:0007669"/>
    <property type="project" value="UniProtKB-SubCell"/>
</dbReference>
<keyword evidence="3 6" id="KW-0812">Transmembrane</keyword>
<organism evidence="7 8">
    <name type="scientific">Limimaricola cinnabarinus LL-001</name>
    <dbReference type="NCBI Taxonomy" id="1337093"/>
    <lineage>
        <taxon>Bacteria</taxon>
        <taxon>Pseudomonadati</taxon>
        <taxon>Pseudomonadota</taxon>
        <taxon>Alphaproteobacteria</taxon>
        <taxon>Rhodobacterales</taxon>
        <taxon>Paracoccaceae</taxon>
        <taxon>Limimaricola</taxon>
    </lineage>
</organism>
<evidence type="ECO:0000256" key="3">
    <source>
        <dbReference type="ARBA" id="ARBA00022692"/>
    </source>
</evidence>
<comment type="caution">
    <text evidence="7">The sequence shown here is derived from an EMBL/GenBank/DDBJ whole genome shotgun (WGS) entry which is preliminary data.</text>
</comment>
<evidence type="ECO:0000256" key="2">
    <source>
        <dbReference type="ARBA" id="ARBA00022475"/>
    </source>
</evidence>
<feature type="transmembrane region" description="Helical" evidence="6">
    <location>
        <begin position="204"/>
        <end position="225"/>
    </location>
</feature>
<feature type="transmembrane region" description="Helical" evidence="6">
    <location>
        <begin position="74"/>
        <end position="92"/>
    </location>
</feature>
<dbReference type="eggNOG" id="COG3336">
    <property type="taxonomic scope" value="Bacteria"/>
</dbReference>
<evidence type="ECO:0000256" key="6">
    <source>
        <dbReference type="SAM" id="Phobius"/>
    </source>
</evidence>
<evidence type="ECO:0000256" key="5">
    <source>
        <dbReference type="ARBA" id="ARBA00023136"/>
    </source>
</evidence>
<sequence length="241" mass="24996">MSEWVLPGSYCGAAPAPGAALSAWNFDPVLLAGLVVLAVALRHSRAGSVAVMVLGVAFVSPLCAMSVALFSARVVHHVLLVAVAAPLLAAAWPAKRAGGSAALPFLLSTALLWGWHIPAAYDLALGDMAVYWIMQATLLGSATLFWRTVLSGGPAIEAVLWALAGLMQMGLLGAILTFSPAQLYASHAVAPLAWGITPLADQQLGGLIMWVPAMLPYLAVIALVARRGWRASDTAPERSAA</sequence>
<reference evidence="7" key="1">
    <citation type="journal article" date="2013" name="Genome Announc.">
        <title>Draft Genome Sequence of Loktanella cinnabarina LL-001T, Isolated from Deep-Sea Floor Sediment.</title>
        <authorList>
            <person name="Nishi S."/>
            <person name="Tsubouchi T."/>
            <person name="Takaki Y."/>
            <person name="Koyanagi R."/>
            <person name="Satoh N."/>
            <person name="Maruyama T."/>
            <person name="Hatada Y."/>
        </authorList>
    </citation>
    <scope>NUCLEOTIDE SEQUENCE [LARGE SCALE GENOMIC DNA]</scope>
    <source>
        <strain evidence="7">LL-001</strain>
    </source>
</reference>
<evidence type="ECO:0000256" key="4">
    <source>
        <dbReference type="ARBA" id="ARBA00022989"/>
    </source>
</evidence>
<dbReference type="OrthoDB" id="259025at2"/>
<dbReference type="EMBL" id="BATB01000074">
    <property type="protein sequence ID" value="GAD57269.1"/>
    <property type="molecule type" value="Genomic_DNA"/>
</dbReference>
<keyword evidence="5 6" id="KW-0472">Membrane</keyword>
<dbReference type="Proteomes" id="UP000016566">
    <property type="component" value="Unassembled WGS sequence"/>
</dbReference>
<evidence type="ECO:0000313" key="8">
    <source>
        <dbReference type="Proteomes" id="UP000016566"/>
    </source>
</evidence>
<keyword evidence="2" id="KW-1003">Cell membrane</keyword>
<evidence type="ECO:0008006" key="9">
    <source>
        <dbReference type="Google" id="ProtNLM"/>
    </source>
</evidence>
<protein>
    <recommendedName>
        <fullName evidence="9">Cytochrome c oxidase assembly protein</fullName>
    </recommendedName>
</protein>
<gene>
    <name evidence="7" type="ORF">MBELCI_3321</name>
</gene>
<feature type="transmembrane region" description="Helical" evidence="6">
    <location>
        <begin position="48"/>
        <end position="68"/>
    </location>
</feature>
<feature type="transmembrane region" description="Helical" evidence="6">
    <location>
        <begin position="158"/>
        <end position="184"/>
    </location>
</feature>
<feature type="transmembrane region" description="Helical" evidence="6">
    <location>
        <begin position="99"/>
        <end position="117"/>
    </location>
</feature>
<evidence type="ECO:0000256" key="1">
    <source>
        <dbReference type="ARBA" id="ARBA00004651"/>
    </source>
</evidence>
<dbReference type="STRING" id="1337093.MBELCI_3321"/>
<accession>U3AHV5</accession>
<evidence type="ECO:0000313" key="7">
    <source>
        <dbReference type="EMBL" id="GAD57269.1"/>
    </source>
</evidence>
<comment type="subcellular location">
    <subcellularLocation>
        <location evidence="1">Cell membrane</location>
        <topology evidence="1">Multi-pass membrane protein</topology>
    </subcellularLocation>
</comment>
<feature type="transmembrane region" description="Helical" evidence="6">
    <location>
        <begin position="129"/>
        <end position="146"/>
    </location>
</feature>
<keyword evidence="8" id="KW-1185">Reference proteome</keyword>
<feature type="transmembrane region" description="Helical" evidence="6">
    <location>
        <begin position="20"/>
        <end position="41"/>
    </location>
</feature>
<name>U3AHV5_9RHOB</name>
<dbReference type="Pfam" id="PF09678">
    <property type="entry name" value="Caa3_CtaG"/>
    <property type="match status" value="1"/>
</dbReference>
<keyword evidence="4 6" id="KW-1133">Transmembrane helix</keyword>
<dbReference type="RefSeq" id="WP_021695368.1">
    <property type="nucleotide sequence ID" value="NZ_BATB01000074.1"/>
</dbReference>
<dbReference type="AlphaFoldDB" id="U3AHV5"/>
<dbReference type="InterPro" id="IPR019108">
    <property type="entry name" value="Caa3_assmbl_CtaG-rel"/>
</dbReference>